<dbReference type="GeneID" id="42458006"/>
<dbReference type="Proteomes" id="UP000433575">
    <property type="component" value="Unassembled WGS sequence"/>
</dbReference>
<dbReference type="SUPFAM" id="SSF51182">
    <property type="entry name" value="RmlC-like cupins"/>
    <property type="match status" value="1"/>
</dbReference>
<evidence type="ECO:0008006" key="5">
    <source>
        <dbReference type="Google" id="ProtNLM"/>
    </source>
</evidence>
<evidence type="ECO:0000313" key="3">
    <source>
        <dbReference type="Proteomes" id="UP000433575"/>
    </source>
</evidence>
<dbReference type="AlphaFoldDB" id="A0A6N7SBX9"/>
<accession>A0A6N7SBX9</accession>
<keyword evidence="4" id="KW-1185">Reference proteome</keyword>
<dbReference type="OrthoDB" id="1650474at2"/>
<dbReference type="CDD" id="cd02208">
    <property type="entry name" value="cupin_RmlC-like"/>
    <property type="match status" value="1"/>
</dbReference>
<comment type="caution">
    <text evidence="1">The sequence shown here is derived from an EMBL/GenBank/DDBJ whole genome shotgun (WGS) entry which is preliminary data.</text>
</comment>
<dbReference type="InterPro" id="IPR011051">
    <property type="entry name" value="RmlC_Cupin_sf"/>
</dbReference>
<sequence>MRKLTDEEALTYGIQPIHHQMDNGEQRFRLTRDTGSSYILTLSAHQSGWQSSHVHHQKREFYIVEQGWIVIALWQQEKLTFQRLDPDDSFMLPPGLPHNVYLAADTVVHTVKYGCVDTDWEAVSALDELLRTETFDGKTFLTR</sequence>
<evidence type="ECO:0000313" key="1">
    <source>
        <dbReference type="EMBL" id="MSA91142.1"/>
    </source>
</evidence>
<dbReference type="EMBL" id="WKPJ01000045">
    <property type="protein sequence ID" value="MSA91142.1"/>
    <property type="molecule type" value="Genomic_DNA"/>
</dbReference>
<name>A0A6N7SBX9_9FIRM</name>
<proteinExistence type="predicted"/>
<dbReference type="Proteomes" id="UP000480929">
    <property type="component" value="Unassembled WGS sequence"/>
</dbReference>
<dbReference type="Gene3D" id="2.60.120.10">
    <property type="entry name" value="Jelly Rolls"/>
    <property type="match status" value="1"/>
</dbReference>
<dbReference type="EMBL" id="WKPI01000061">
    <property type="protein sequence ID" value="MSC35181.1"/>
    <property type="molecule type" value="Genomic_DNA"/>
</dbReference>
<evidence type="ECO:0000313" key="4">
    <source>
        <dbReference type="Proteomes" id="UP000480929"/>
    </source>
</evidence>
<protein>
    <recommendedName>
        <fullName evidence="5">Cupin domain-containing protein</fullName>
    </recommendedName>
</protein>
<reference evidence="3 4" key="1">
    <citation type="journal article" date="2019" name="Nat. Med.">
        <title>A library of human gut bacterial isolates paired with longitudinal multiomics data enables mechanistic microbiome research.</title>
        <authorList>
            <person name="Poyet M."/>
            <person name="Groussin M."/>
            <person name="Gibbons S.M."/>
            <person name="Avila-Pacheco J."/>
            <person name="Jiang X."/>
            <person name="Kearney S.M."/>
            <person name="Perrotta A.R."/>
            <person name="Berdy B."/>
            <person name="Zhao S."/>
            <person name="Lieberman T.D."/>
            <person name="Swanson P.K."/>
            <person name="Smith M."/>
            <person name="Roesemann S."/>
            <person name="Alexander J.E."/>
            <person name="Rich S.A."/>
            <person name="Livny J."/>
            <person name="Vlamakis H."/>
            <person name="Clish C."/>
            <person name="Bullock K."/>
            <person name="Deik A."/>
            <person name="Scott J."/>
            <person name="Pierce K.A."/>
            <person name="Xavier R.J."/>
            <person name="Alm E.J."/>
        </authorList>
    </citation>
    <scope>NUCLEOTIDE SEQUENCE [LARGE SCALE GENOMIC DNA]</scope>
    <source>
        <strain evidence="1 3">BIOML-A4</strain>
        <strain evidence="2 4">BIOML-A5</strain>
    </source>
</reference>
<dbReference type="InterPro" id="IPR014710">
    <property type="entry name" value="RmlC-like_jellyroll"/>
</dbReference>
<gene>
    <name evidence="2" type="ORF">GKD88_18880</name>
    <name evidence="1" type="ORF">GKE08_17605</name>
</gene>
<organism evidence="1 3">
    <name type="scientific">Holdemania massiliensis</name>
    <dbReference type="NCBI Taxonomy" id="1468449"/>
    <lineage>
        <taxon>Bacteria</taxon>
        <taxon>Bacillati</taxon>
        <taxon>Bacillota</taxon>
        <taxon>Erysipelotrichia</taxon>
        <taxon>Erysipelotrichales</taxon>
        <taxon>Erysipelotrichaceae</taxon>
        <taxon>Holdemania</taxon>
    </lineage>
</organism>
<evidence type="ECO:0000313" key="2">
    <source>
        <dbReference type="EMBL" id="MSC35181.1"/>
    </source>
</evidence>
<dbReference type="RefSeq" id="WP_020226234.1">
    <property type="nucleotide sequence ID" value="NZ_AP031450.1"/>
</dbReference>